<dbReference type="KEGG" id="ptrr:6338592"/>
<feature type="domain" description="Subtelomeric hrmA-associated cluster protein AFUB-079030/YDR124W-like helical bundle" evidence="2">
    <location>
        <begin position="200"/>
        <end position="312"/>
    </location>
</feature>
<accession>B2VUJ5</accession>
<dbReference type="GeneID" id="6338592"/>
<proteinExistence type="predicted"/>
<dbReference type="InterPro" id="IPR047092">
    <property type="entry name" value="AFUB_07903/YDR124W-like_hel"/>
</dbReference>
<dbReference type="InterPro" id="IPR021264">
    <property type="entry name" value="AFUB_079030/YDR124W-like"/>
</dbReference>
<dbReference type="Pfam" id="PF11001">
    <property type="entry name" value="AFUB_07903_YDR124W_hel"/>
    <property type="match status" value="1"/>
</dbReference>
<feature type="compositionally biased region" description="Low complexity" evidence="1">
    <location>
        <begin position="124"/>
        <end position="133"/>
    </location>
</feature>
<dbReference type="PANTHER" id="PTHR36102">
    <property type="entry name" value="CHROMOSOME 10, WHOLE GENOME SHOTGUN SEQUENCE"/>
    <property type="match status" value="1"/>
</dbReference>
<dbReference type="STRING" id="426418.B2VUJ5"/>
<sequence>MAKSRPMDPAPRRRRDRPAVRINRGAATKSEWDEDAWAQGGSHVPRTSVATCSQLSRTPVKQDEAEDDIALETPIALGCWKVIAPDGREEVTYKPIPGFEHLWNGTEQAQVAPSPPPAPLPRCQTPAPTVQAPAPAPGKKKPFSRMRLSLTGSALSTAPERRKRKRTRAIVQDSSEDDIDDHYGPRDVTISTHTAYHFHIGDLDALKKFFRRRLDELTTKPVRPIVTAWLKLLEPKRLSIYGRYHKKLPREQPPACTPPWWPHDVPYEEPSHLDKTCLLALAVDIMLQHRPIDEVKRKGSWVAKLRHTAEYAVQTTPSDQFSSSKGSGFSNMMQIRALTEILPSLFDIAQKYEDHVCQSQQCGNTNLGMGGRVTWQPLTRPPRQTLAPRKRHQTAKATSVVRVESDADASGDDTDVDDTVAASHLSHDQNIHISHHSDASASRQGAAVSVRTQEPPQPDIRTYSTTATPNTSFGSSMHALHLTDNMDLNVNGASSVSYNSQPHAQHTLASTPMQYSSVHPSYNSQLHQSGTSFPSIQSVFAPVSPPAYEHSLHMFDVPYPLQAASTSFNSHTGYPYDYDYVTTSPALSLFNGLPFESNMSCHQQTSRH</sequence>
<evidence type="ECO:0000313" key="4">
    <source>
        <dbReference type="Proteomes" id="UP000001471"/>
    </source>
</evidence>
<dbReference type="Proteomes" id="UP000001471">
    <property type="component" value="Unassembled WGS sequence"/>
</dbReference>
<dbReference type="eggNOG" id="ENOG502S0ES">
    <property type="taxonomic scope" value="Eukaryota"/>
</dbReference>
<organism evidence="3 4">
    <name type="scientific">Pyrenophora tritici-repentis (strain Pt-1C-BFP)</name>
    <name type="common">Wheat tan spot fungus</name>
    <name type="synonym">Drechslera tritici-repentis</name>
    <dbReference type="NCBI Taxonomy" id="426418"/>
    <lineage>
        <taxon>Eukaryota</taxon>
        <taxon>Fungi</taxon>
        <taxon>Dikarya</taxon>
        <taxon>Ascomycota</taxon>
        <taxon>Pezizomycotina</taxon>
        <taxon>Dothideomycetes</taxon>
        <taxon>Pleosporomycetidae</taxon>
        <taxon>Pleosporales</taxon>
        <taxon>Pleosporineae</taxon>
        <taxon>Pleosporaceae</taxon>
        <taxon>Pyrenophora</taxon>
    </lineage>
</organism>
<reference evidence="4" key="1">
    <citation type="journal article" date="2013" name="G3 (Bethesda)">
        <title>Comparative genomics of a plant-pathogenic fungus, Pyrenophora tritici-repentis, reveals transduplication and the impact of repeat elements on pathogenicity and population divergence.</title>
        <authorList>
            <person name="Manning V.A."/>
            <person name="Pandelova I."/>
            <person name="Dhillon B."/>
            <person name="Wilhelm L.J."/>
            <person name="Goodwin S.B."/>
            <person name="Berlin A.M."/>
            <person name="Figueroa M."/>
            <person name="Freitag M."/>
            <person name="Hane J.K."/>
            <person name="Henrissat B."/>
            <person name="Holman W.H."/>
            <person name="Kodira C.D."/>
            <person name="Martin J."/>
            <person name="Oliver R.P."/>
            <person name="Robbertse B."/>
            <person name="Schackwitz W."/>
            <person name="Schwartz D.C."/>
            <person name="Spatafora J.W."/>
            <person name="Turgeon B.G."/>
            <person name="Yandava C."/>
            <person name="Young S."/>
            <person name="Zhou S."/>
            <person name="Zeng Q."/>
            <person name="Grigoriev I.V."/>
            <person name="Ma L.-J."/>
            <person name="Ciuffetti L.M."/>
        </authorList>
    </citation>
    <scope>NUCLEOTIDE SEQUENCE [LARGE SCALE GENOMIC DNA]</scope>
    <source>
        <strain evidence="4">Pt-1C-BFP</strain>
    </source>
</reference>
<feature type="region of interest" description="Disordered" evidence="1">
    <location>
        <begin position="376"/>
        <end position="417"/>
    </location>
</feature>
<feature type="region of interest" description="Disordered" evidence="1">
    <location>
        <begin position="109"/>
        <end position="182"/>
    </location>
</feature>
<protein>
    <recommendedName>
        <fullName evidence="2">Subtelomeric hrmA-associated cluster protein AFUB-079030/YDR124W-like helical bundle domain-containing protein</fullName>
    </recommendedName>
</protein>
<dbReference type="PANTHER" id="PTHR36102:SF1">
    <property type="entry name" value="YDR124W-LIKE HELICAL BUNDLE DOMAIN-CONTAINING PROTEIN"/>
    <property type="match status" value="1"/>
</dbReference>
<dbReference type="EMBL" id="DS231615">
    <property type="protein sequence ID" value="EDU40489.1"/>
    <property type="molecule type" value="Genomic_DNA"/>
</dbReference>
<dbReference type="OrthoDB" id="5338458at2759"/>
<gene>
    <name evidence="3" type="ORF">PTRG_01051</name>
</gene>
<feature type="compositionally biased region" description="Acidic residues" evidence="1">
    <location>
        <begin position="406"/>
        <end position="417"/>
    </location>
</feature>
<dbReference type="AlphaFoldDB" id="B2VUJ5"/>
<dbReference type="RefSeq" id="XP_001931384.2">
    <property type="nucleotide sequence ID" value="XM_001931349.2"/>
</dbReference>
<dbReference type="HOGENOM" id="CLU_449146_0_0_1"/>
<feature type="region of interest" description="Disordered" evidence="1">
    <location>
        <begin position="434"/>
        <end position="470"/>
    </location>
</feature>
<evidence type="ECO:0000259" key="2">
    <source>
        <dbReference type="Pfam" id="PF11001"/>
    </source>
</evidence>
<name>B2VUJ5_PYRTR</name>
<feature type="region of interest" description="Disordered" evidence="1">
    <location>
        <begin position="1"/>
        <end position="46"/>
    </location>
</feature>
<evidence type="ECO:0000256" key="1">
    <source>
        <dbReference type="SAM" id="MobiDB-lite"/>
    </source>
</evidence>
<dbReference type="InParanoid" id="B2VUJ5"/>
<dbReference type="OMA" id="YEEPSHL"/>
<evidence type="ECO:0000313" key="3">
    <source>
        <dbReference type="EMBL" id="EDU40489.1"/>
    </source>
</evidence>